<dbReference type="AlphaFoldDB" id="A0AA95MPS4"/>
<keyword evidence="2" id="KW-1185">Reference proteome</keyword>
<evidence type="ECO:0000313" key="2">
    <source>
        <dbReference type="Proteomes" id="UP001178288"/>
    </source>
</evidence>
<gene>
    <name evidence="1" type="ORF">QNH39_24450</name>
</gene>
<organism evidence="1 2">
    <name type="scientific">Neobacillus novalis</name>
    <dbReference type="NCBI Taxonomy" id="220687"/>
    <lineage>
        <taxon>Bacteria</taxon>
        <taxon>Bacillati</taxon>
        <taxon>Bacillota</taxon>
        <taxon>Bacilli</taxon>
        <taxon>Bacillales</taxon>
        <taxon>Bacillaceae</taxon>
        <taxon>Neobacillus</taxon>
    </lineage>
</organism>
<evidence type="ECO:0000313" key="1">
    <source>
        <dbReference type="EMBL" id="WHY85720.1"/>
    </source>
</evidence>
<proteinExistence type="predicted"/>
<dbReference type="EMBL" id="CP126114">
    <property type="protein sequence ID" value="WHY85720.1"/>
    <property type="molecule type" value="Genomic_DNA"/>
</dbReference>
<dbReference type="Proteomes" id="UP001178288">
    <property type="component" value="Chromosome"/>
</dbReference>
<dbReference type="Pfam" id="PF11553">
    <property type="entry name" value="DUF3231"/>
    <property type="match status" value="2"/>
</dbReference>
<reference evidence="1" key="1">
    <citation type="submission" date="2023-05" db="EMBL/GenBank/DDBJ databases">
        <title>Comparative genomics of Bacillaceae isolates and their secondary metabolite potential.</title>
        <authorList>
            <person name="Song L."/>
            <person name="Nielsen L.J."/>
            <person name="Mohite O."/>
            <person name="Xu X."/>
            <person name="Weber T."/>
            <person name="Kovacs A.T."/>
        </authorList>
    </citation>
    <scope>NUCLEOTIDE SEQUENCE</scope>
    <source>
        <strain evidence="1">XLM17</strain>
    </source>
</reference>
<accession>A0AA95MPS4</accession>
<dbReference type="KEGG" id="nnv:QNH39_24450"/>
<dbReference type="RefSeq" id="WP_066092628.1">
    <property type="nucleotide sequence ID" value="NZ_CP126114.1"/>
</dbReference>
<protein>
    <submittedName>
        <fullName evidence="1">DUF3231 family protein</fullName>
    </submittedName>
</protein>
<dbReference type="Gene3D" id="1.20.1260.10">
    <property type="match status" value="2"/>
</dbReference>
<dbReference type="InterPro" id="IPR021617">
    <property type="entry name" value="DUF3231"/>
</dbReference>
<dbReference type="InterPro" id="IPR012347">
    <property type="entry name" value="Ferritin-like"/>
</dbReference>
<name>A0AA95MPS4_9BACI</name>
<sequence length="334" mass="38155">MTKNHEVGLTSAEITGLWTTYIGESMSICMTKHMLKYLEDADVKPLLEESLAVSQKQLSEIQTIFMKEKFPIPKGFTDDDFNSDAPALFFNLLPLSYVYGMSRISIVNYGMVVTAMAREDIRLFFSTCLNSSNDLFNKAITIMLNKGIYDRPAMIPYPEGIEFAKNRETFLSKWFEPQRPLNVLELTSIFFNSERNYFGLVFLTGFIQVVKDESIKKYLIKGKKLAEKQIKFLNDTLRNDDLPVASMINTEISTSTISPFSEKLILNLITMLNSTALTFLGHSLSTSSRADLSVEYSKLMVEIMQYGKEGMDLLIERQWFEEPPHAPNRKELAK</sequence>